<dbReference type="Gene3D" id="3.90.120.10">
    <property type="entry name" value="DNA Methylase, subunit A, domain 2"/>
    <property type="match status" value="1"/>
</dbReference>
<dbReference type="SUPFAM" id="SSF53335">
    <property type="entry name" value="S-adenosyl-L-methionine-dependent methyltransferases"/>
    <property type="match status" value="1"/>
</dbReference>
<keyword evidence="5" id="KW-0680">Restriction system</keyword>
<evidence type="ECO:0000313" key="9">
    <source>
        <dbReference type="Proteomes" id="UP000484381"/>
    </source>
</evidence>
<comment type="caution">
    <text evidence="8">The sequence shown here is derived from an EMBL/GenBank/DDBJ whole genome shotgun (WGS) entry which is preliminary data.</text>
</comment>
<evidence type="ECO:0000256" key="5">
    <source>
        <dbReference type="ARBA" id="ARBA00022747"/>
    </source>
</evidence>
<evidence type="ECO:0000256" key="1">
    <source>
        <dbReference type="ARBA" id="ARBA00011975"/>
    </source>
</evidence>
<dbReference type="EC" id="2.1.1.37" evidence="1"/>
<dbReference type="PANTHER" id="PTHR10629:SF52">
    <property type="entry name" value="DNA (CYTOSINE-5)-METHYLTRANSFERASE 1"/>
    <property type="match status" value="1"/>
</dbReference>
<evidence type="ECO:0000256" key="7">
    <source>
        <dbReference type="PROSITE-ProRule" id="PRU01016"/>
    </source>
</evidence>
<dbReference type="EMBL" id="WHNP01000010">
    <property type="protein sequence ID" value="MPW17918.1"/>
    <property type="molecule type" value="Genomic_DNA"/>
</dbReference>
<keyword evidence="4 7" id="KW-0949">S-adenosyl-L-methionine</keyword>
<evidence type="ECO:0000256" key="3">
    <source>
        <dbReference type="ARBA" id="ARBA00022679"/>
    </source>
</evidence>
<dbReference type="PANTHER" id="PTHR10629">
    <property type="entry name" value="CYTOSINE-SPECIFIC METHYLTRANSFERASE"/>
    <property type="match status" value="1"/>
</dbReference>
<sequence>MKRDLNSLPLDLGSELIVDNFAGGGGASTGIERAFGRAIDIAINHDGEALAMHTANHPTTAHYTEDVFAVHPGFVTGQQPIGLAWFSPDCKHHSKAKGGKPREQKIRGLAWVTLKWATFQAPRCIALENVEEFLDWGPLDDEGRPIKAEKGRTFRAFIDALTTGLAADHPDVQEIFETLGADFPMERLRTGLGYKAEWRVLRACDFGAPTIRKRLYFFARRDGLPIVWPVPTHGDPKSEAVKSGKLQPWRTAAECIDWSIPCPSIFERGRPLKDATLRRIAKGIMKFVVNSAEPFIVSYYTADDRFRGATLNEPLGTATTANRFAVVAPTLMHVTHHGGDRAAHVDVPLATVTGANRGEQALVSATLIQTGYGEREGQEPCVPGLDKPLGTAVAGGVKHAVVSAFLAKHYGGVVGTGVGGPTGTVTTTDHHSVVTAQLVGCGGRAGQSRPRDASEPIATITAKADTTVVTSHLVKLRNNQFGQDMGDPMPTLTAGGGHVGEVRAFLIKYYGNDKDGQSLLQPLGTIPTHDRFGLVTIHGEDYVIVDIGMRMLTPRELARAQGFPDSYVLDPLHNGKPLSKSAQVRMIGNSVCPDVADALITANFAHEKQLVGVAA</sequence>
<organism evidence="8 9">
    <name type="scientific">Paraburkholderia franconis</name>
    <dbReference type="NCBI Taxonomy" id="2654983"/>
    <lineage>
        <taxon>Bacteria</taxon>
        <taxon>Pseudomonadati</taxon>
        <taxon>Pseudomonadota</taxon>
        <taxon>Betaproteobacteria</taxon>
        <taxon>Burkholderiales</taxon>
        <taxon>Burkholderiaceae</taxon>
        <taxon>Paraburkholderia</taxon>
    </lineage>
</organism>
<comment type="similarity">
    <text evidence="7">Belongs to the class I-like SAM-binding methyltransferase superfamily. C5-methyltransferase family.</text>
</comment>
<dbReference type="InterPro" id="IPR029063">
    <property type="entry name" value="SAM-dependent_MTases_sf"/>
</dbReference>
<dbReference type="GO" id="GO:0032259">
    <property type="term" value="P:methylation"/>
    <property type="evidence" value="ECO:0007669"/>
    <property type="project" value="UniProtKB-KW"/>
</dbReference>
<dbReference type="InterPro" id="IPR050390">
    <property type="entry name" value="C5-Methyltransferase"/>
</dbReference>
<gene>
    <name evidence="8" type="ORF">GCT13_13460</name>
</gene>
<dbReference type="InterPro" id="IPR001525">
    <property type="entry name" value="C5_MeTfrase"/>
</dbReference>
<dbReference type="GO" id="GO:0009307">
    <property type="term" value="P:DNA restriction-modification system"/>
    <property type="evidence" value="ECO:0007669"/>
    <property type="project" value="UniProtKB-KW"/>
</dbReference>
<keyword evidence="2 7" id="KW-0489">Methyltransferase</keyword>
<dbReference type="GO" id="GO:0003886">
    <property type="term" value="F:DNA (cytosine-5-)-methyltransferase activity"/>
    <property type="evidence" value="ECO:0007669"/>
    <property type="project" value="UniProtKB-EC"/>
</dbReference>
<keyword evidence="9" id="KW-1185">Reference proteome</keyword>
<evidence type="ECO:0000256" key="6">
    <source>
        <dbReference type="ARBA" id="ARBA00047422"/>
    </source>
</evidence>
<evidence type="ECO:0000256" key="4">
    <source>
        <dbReference type="ARBA" id="ARBA00022691"/>
    </source>
</evidence>
<reference evidence="8 9" key="1">
    <citation type="submission" date="2019-10" db="EMBL/GenBank/DDBJ databases">
        <title>Paraburkholderia sp. isolated from nodules of Mimosa pudica from Brazilian Atlantic Forest soils.</title>
        <authorList>
            <person name="Paulitsch F."/>
            <person name="Hungria M."/>
            <person name="Dall'Agnol R."/>
        </authorList>
    </citation>
    <scope>NUCLEOTIDE SEQUENCE [LARGE SCALE GENOMIC DNA]</scope>
    <source>
        <strain evidence="8 9">CNPSo 3157</strain>
    </source>
</reference>
<proteinExistence type="inferred from homology"/>
<evidence type="ECO:0000256" key="2">
    <source>
        <dbReference type="ARBA" id="ARBA00022603"/>
    </source>
</evidence>
<protein>
    <recommendedName>
        <fullName evidence="1">DNA (cytosine-5-)-methyltransferase</fullName>
        <ecNumber evidence="1">2.1.1.37</ecNumber>
    </recommendedName>
</protein>
<keyword evidence="3 7" id="KW-0808">Transferase</keyword>
<dbReference type="GO" id="GO:0003677">
    <property type="term" value="F:DNA binding"/>
    <property type="evidence" value="ECO:0007669"/>
    <property type="project" value="TreeGrafter"/>
</dbReference>
<dbReference type="PROSITE" id="PS51679">
    <property type="entry name" value="SAM_MT_C5"/>
    <property type="match status" value="1"/>
</dbReference>
<evidence type="ECO:0000313" key="8">
    <source>
        <dbReference type="EMBL" id="MPW17918.1"/>
    </source>
</evidence>
<dbReference type="AlphaFoldDB" id="A0A7X1NAG5"/>
<dbReference type="GO" id="GO:0044027">
    <property type="term" value="P:negative regulation of gene expression via chromosomal CpG island methylation"/>
    <property type="evidence" value="ECO:0007669"/>
    <property type="project" value="TreeGrafter"/>
</dbReference>
<name>A0A7X1NAG5_9BURK</name>
<comment type="catalytic activity">
    <reaction evidence="6">
        <text>a 2'-deoxycytidine in DNA + S-adenosyl-L-methionine = a 5-methyl-2'-deoxycytidine in DNA + S-adenosyl-L-homocysteine + H(+)</text>
        <dbReference type="Rhea" id="RHEA:13681"/>
        <dbReference type="Rhea" id="RHEA-COMP:11369"/>
        <dbReference type="Rhea" id="RHEA-COMP:11370"/>
        <dbReference type="ChEBI" id="CHEBI:15378"/>
        <dbReference type="ChEBI" id="CHEBI:57856"/>
        <dbReference type="ChEBI" id="CHEBI:59789"/>
        <dbReference type="ChEBI" id="CHEBI:85452"/>
        <dbReference type="ChEBI" id="CHEBI:85454"/>
        <dbReference type="EC" id="2.1.1.37"/>
    </reaction>
</comment>
<dbReference type="Pfam" id="PF00145">
    <property type="entry name" value="DNA_methylase"/>
    <property type="match status" value="2"/>
</dbReference>
<accession>A0A7X1NAG5</accession>
<feature type="active site" evidence="7">
    <location>
        <position position="90"/>
    </location>
</feature>
<dbReference type="Gene3D" id="3.40.50.150">
    <property type="entry name" value="Vaccinia Virus protein VP39"/>
    <property type="match status" value="1"/>
</dbReference>
<dbReference type="Proteomes" id="UP000484381">
    <property type="component" value="Unassembled WGS sequence"/>
</dbReference>